<protein>
    <submittedName>
        <fullName evidence="2">Carboxymethylenebutenolidase</fullName>
    </submittedName>
</protein>
<proteinExistence type="predicted"/>
<dbReference type="PANTHER" id="PTHR46623:SF6">
    <property type="entry name" value="ALPHA_BETA-HYDROLASES SUPERFAMILY PROTEIN"/>
    <property type="match status" value="1"/>
</dbReference>
<evidence type="ECO:0000313" key="3">
    <source>
        <dbReference type="Proteomes" id="UP000057737"/>
    </source>
</evidence>
<dbReference type="GO" id="GO:0016787">
    <property type="term" value="F:hydrolase activity"/>
    <property type="evidence" value="ECO:0007669"/>
    <property type="project" value="InterPro"/>
</dbReference>
<feature type="domain" description="Dienelactone hydrolase" evidence="1">
    <location>
        <begin position="17"/>
        <end position="222"/>
    </location>
</feature>
<keyword evidence="3" id="KW-1185">Reference proteome</keyword>
<dbReference type="Gene3D" id="3.40.50.1820">
    <property type="entry name" value="alpha/beta hydrolase"/>
    <property type="match status" value="1"/>
</dbReference>
<accession>A0A125Q977</accession>
<dbReference type="InterPro" id="IPR029058">
    <property type="entry name" value="AB_hydrolase_fold"/>
</dbReference>
<dbReference type="RefSeq" id="WP_066506672.1">
    <property type="nucleotide sequence ID" value="NZ_LNCU01000049.1"/>
</dbReference>
<sequence length="224" mass="24247">MGTSISFKRPDGKDATGYLANAARGNAPGVVVIQEWWGLSDQIRGLCDRFAVAGFDALAPDLYKGKVVPYHDTDAAGKEMNSLDFMDATTQTVRGAAQYLAKNSAKVGLTGFCLGGAVTIIGSVHVPELTAGVVFYGIPPEQAAKPADVRIPLQAHFANKDDWCTPELVTNFEKAMKAAGKSLELFRYDAEHAFVNEQRQSVHDRQAAELAWGRATDFFKKHLG</sequence>
<evidence type="ECO:0000313" key="2">
    <source>
        <dbReference type="EMBL" id="KWV56495.1"/>
    </source>
</evidence>
<name>A0A125Q977_9BRAD</name>
<dbReference type="AlphaFoldDB" id="A0A125Q977"/>
<organism evidence="2 3">
    <name type="scientific">Bradyrhizobium macuxiense</name>
    <dbReference type="NCBI Taxonomy" id="1755647"/>
    <lineage>
        <taxon>Bacteria</taxon>
        <taxon>Pseudomonadati</taxon>
        <taxon>Pseudomonadota</taxon>
        <taxon>Alphaproteobacteria</taxon>
        <taxon>Hyphomicrobiales</taxon>
        <taxon>Nitrobacteraceae</taxon>
        <taxon>Bradyrhizobium</taxon>
    </lineage>
</organism>
<evidence type="ECO:0000259" key="1">
    <source>
        <dbReference type="Pfam" id="PF01738"/>
    </source>
</evidence>
<dbReference type="Proteomes" id="UP000057737">
    <property type="component" value="Unassembled WGS sequence"/>
</dbReference>
<dbReference type="SUPFAM" id="SSF53474">
    <property type="entry name" value="alpha/beta-Hydrolases"/>
    <property type="match status" value="1"/>
</dbReference>
<comment type="caution">
    <text evidence="2">The sequence shown here is derived from an EMBL/GenBank/DDBJ whole genome shotgun (WGS) entry which is preliminary data.</text>
</comment>
<dbReference type="Pfam" id="PF01738">
    <property type="entry name" value="DLH"/>
    <property type="match status" value="1"/>
</dbReference>
<dbReference type="EMBL" id="LNCU01000049">
    <property type="protein sequence ID" value="KWV56495.1"/>
    <property type="molecule type" value="Genomic_DNA"/>
</dbReference>
<dbReference type="PANTHER" id="PTHR46623">
    <property type="entry name" value="CARBOXYMETHYLENEBUTENOLIDASE-RELATED"/>
    <property type="match status" value="1"/>
</dbReference>
<dbReference type="InterPro" id="IPR051049">
    <property type="entry name" value="Dienelactone_hydrolase-like"/>
</dbReference>
<dbReference type="OrthoDB" id="9771666at2"/>
<dbReference type="InterPro" id="IPR002925">
    <property type="entry name" value="Dienelactn_hydro"/>
</dbReference>
<gene>
    <name evidence="2" type="ORF">AS156_04440</name>
</gene>
<reference evidence="2 3" key="1">
    <citation type="submission" date="2015-11" db="EMBL/GenBank/DDBJ databases">
        <title>Draft Genome Sequence of the Strain BR 10303 (Bradyrhizobium sp.) isolated from nodules of Centrolobium paraense.</title>
        <authorList>
            <person name="Zelli J.E."/>
            <person name="Simoes-Araujo J.L."/>
            <person name="Barauna A.C."/>
            <person name="Silva K."/>
        </authorList>
    </citation>
    <scope>NUCLEOTIDE SEQUENCE [LARGE SCALE GENOMIC DNA]</scope>
    <source>
        <strain evidence="2 3">BR 10303</strain>
    </source>
</reference>